<evidence type="ECO:0000313" key="3">
    <source>
        <dbReference type="Proteomes" id="UP000252995"/>
    </source>
</evidence>
<sequence length="275" mass="31994">MTSVESRQDEQPLEYVARYGDREFRYHLCYVPEHKKATIRVHVHPNGMVQVDAPESAQLPAIKSAVQRRARWILKHLEDIAERNRDVRPRQWVSGESVLYLGRRYVLKVIQAPEQRKVTCKLIGGQLRVQGKELSPDRIHKAVRQWYRDRAVEVFQRRLDLMVESLPWTTTAPAWRMMEMQTQWGSCSPEGAILLNPHLIKAPTRAIDYVLLHELCHLVEHNHSPHFYGLLDRFMPEWRATKEALDGKAEILLSETQLGLTPDIESVIYPLGAKR</sequence>
<reference evidence="2 3" key="1">
    <citation type="submission" date="2018-06" db="EMBL/GenBank/DDBJ databases">
        <title>Freshwater and sediment microbial communities from various areas in North America, analyzing microbe dynamics in response to fracking.</title>
        <authorList>
            <person name="Lamendella R."/>
        </authorList>
    </citation>
    <scope>NUCLEOTIDE SEQUENCE [LARGE SCALE GENOMIC DNA]</scope>
    <source>
        <strain evidence="2 3">114J</strain>
    </source>
</reference>
<dbReference type="OrthoDB" id="9811177at2"/>
<gene>
    <name evidence="2" type="ORF">DET50_1388</name>
</gene>
<name>A0A366FZM3_9GAMM</name>
<dbReference type="PANTHER" id="PTHR30399:SF1">
    <property type="entry name" value="UTP PYROPHOSPHATASE"/>
    <property type="match status" value="1"/>
</dbReference>
<dbReference type="InterPro" id="IPR002725">
    <property type="entry name" value="YgjP-like_metallopeptidase"/>
</dbReference>
<dbReference type="Pfam" id="PF01863">
    <property type="entry name" value="YgjP-like"/>
    <property type="match status" value="1"/>
</dbReference>
<dbReference type="PANTHER" id="PTHR30399">
    <property type="entry name" value="UNCHARACTERIZED PROTEIN YGJP"/>
    <property type="match status" value="1"/>
</dbReference>
<accession>A0A366FZM3</accession>
<dbReference type="RefSeq" id="WP_113864273.1">
    <property type="nucleotide sequence ID" value="NZ_QNRO01000038.1"/>
</dbReference>
<dbReference type="Gene3D" id="3.30.2010.10">
    <property type="entry name" value="Metalloproteases ('zincins'), catalytic domain"/>
    <property type="match status" value="1"/>
</dbReference>
<proteinExistence type="predicted"/>
<dbReference type="InterPro" id="IPR053136">
    <property type="entry name" value="UTP_pyrophosphatase-like"/>
</dbReference>
<dbReference type="CDD" id="cd07344">
    <property type="entry name" value="M48_yhfN_like"/>
    <property type="match status" value="1"/>
</dbReference>
<organism evidence="2 3">
    <name type="scientific">Marinobacter pelagius</name>
    <dbReference type="NCBI Taxonomy" id="379482"/>
    <lineage>
        <taxon>Bacteria</taxon>
        <taxon>Pseudomonadati</taxon>
        <taxon>Pseudomonadota</taxon>
        <taxon>Gammaproteobacteria</taxon>
        <taxon>Pseudomonadales</taxon>
        <taxon>Marinobacteraceae</taxon>
        <taxon>Marinobacter</taxon>
    </lineage>
</organism>
<protein>
    <recommendedName>
        <fullName evidence="1">YgjP-like metallopeptidase domain-containing protein</fullName>
    </recommendedName>
</protein>
<dbReference type="AlphaFoldDB" id="A0A366FZM3"/>
<evidence type="ECO:0000259" key="1">
    <source>
        <dbReference type="Pfam" id="PF01863"/>
    </source>
</evidence>
<comment type="caution">
    <text evidence="2">The sequence shown here is derived from an EMBL/GenBank/DDBJ whole genome shotgun (WGS) entry which is preliminary data.</text>
</comment>
<dbReference type="EMBL" id="QNRO01000038">
    <property type="protein sequence ID" value="RBP20154.1"/>
    <property type="molecule type" value="Genomic_DNA"/>
</dbReference>
<dbReference type="Proteomes" id="UP000252995">
    <property type="component" value="Unassembled WGS sequence"/>
</dbReference>
<feature type="domain" description="YgjP-like metallopeptidase" evidence="1">
    <location>
        <begin position="38"/>
        <end position="246"/>
    </location>
</feature>
<evidence type="ECO:0000313" key="2">
    <source>
        <dbReference type="EMBL" id="RBP20154.1"/>
    </source>
</evidence>